<evidence type="ECO:0000256" key="2">
    <source>
        <dbReference type="SAM" id="SignalP"/>
    </source>
</evidence>
<keyword evidence="4" id="KW-1185">Reference proteome</keyword>
<protein>
    <submittedName>
        <fullName evidence="3">Uncharacterized protein</fullName>
    </submittedName>
</protein>
<evidence type="ECO:0000256" key="1">
    <source>
        <dbReference type="SAM" id="Phobius"/>
    </source>
</evidence>
<evidence type="ECO:0000313" key="4">
    <source>
        <dbReference type="Proteomes" id="UP000242474"/>
    </source>
</evidence>
<keyword evidence="1" id="KW-1133">Transmembrane helix</keyword>
<feature type="transmembrane region" description="Helical" evidence="1">
    <location>
        <begin position="28"/>
        <end position="47"/>
    </location>
</feature>
<accession>A0A2G5B801</accession>
<keyword evidence="2" id="KW-0732">Signal</keyword>
<dbReference type="EMBL" id="KZ303510">
    <property type="protein sequence ID" value="PIA15112.1"/>
    <property type="molecule type" value="Genomic_DNA"/>
</dbReference>
<keyword evidence="1" id="KW-0472">Membrane</keyword>
<feature type="signal peptide" evidence="2">
    <location>
        <begin position="1"/>
        <end position="20"/>
    </location>
</feature>
<feature type="transmembrane region" description="Helical" evidence="1">
    <location>
        <begin position="114"/>
        <end position="139"/>
    </location>
</feature>
<dbReference type="AlphaFoldDB" id="A0A2G5B801"/>
<feature type="chain" id="PRO_5013767729" evidence="2">
    <location>
        <begin position="21"/>
        <end position="258"/>
    </location>
</feature>
<name>A0A2G5B801_COERN</name>
<dbReference type="Proteomes" id="UP000242474">
    <property type="component" value="Unassembled WGS sequence"/>
</dbReference>
<keyword evidence="1" id="KW-0812">Transmembrane</keyword>
<sequence length="258" mass="28487">MFFTLLPLLFAMFLFGLAFSFPPVKRNIIIAFSLLVTLVWGFTFTQATPSSSAYPAKTILPVNTPLPTPAPTETLLPEHYEWPSNTVSAPTPTPWIDSGELSRMLNVTYKHTPVSIVPCLVFLIIILVAAVIRLAIVVAKTHFRLAQMQAQLNTQAMKTTATEQLLNTAVLQLENKFETKLEVLSLHEKQIDANSTQINEVQKVVHDIIATLKVECGQAANQKAAIDTTTKAIDTLNNQMDIVVKTLTALMNKSSNKK</sequence>
<proteinExistence type="predicted"/>
<evidence type="ECO:0000313" key="3">
    <source>
        <dbReference type="EMBL" id="PIA15112.1"/>
    </source>
</evidence>
<reference evidence="3 4" key="1">
    <citation type="journal article" date="2015" name="Genome Biol. Evol.">
        <title>Phylogenomic analyses indicate that early fungi evolved digesting cell walls of algal ancestors of land plants.</title>
        <authorList>
            <person name="Chang Y."/>
            <person name="Wang S."/>
            <person name="Sekimoto S."/>
            <person name="Aerts A.L."/>
            <person name="Choi C."/>
            <person name="Clum A."/>
            <person name="LaButti K.M."/>
            <person name="Lindquist E.A."/>
            <person name="Yee Ngan C."/>
            <person name="Ohm R.A."/>
            <person name="Salamov A.A."/>
            <person name="Grigoriev I.V."/>
            <person name="Spatafora J.W."/>
            <person name="Berbee M.L."/>
        </authorList>
    </citation>
    <scope>NUCLEOTIDE SEQUENCE [LARGE SCALE GENOMIC DNA]</scope>
    <source>
        <strain evidence="3 4">NRRL 1564</strain>
    </source>
</reference>
<organism evidence="3 4">
    <name type="scientific">Coemansia reversa (strain ATCC 12441 / NRRL 1564)</name>
    <dbReference type="NCBI Taxonomy" id="763665"/>
    <lineage>
        <taxon>Eukaryota</taxon>
        <taxon>Fungi</taxon>
        <taxon>Fungi incertae sedis</taxon>
        <taxon>Zoopagomycota</taxon>
        <taxon>Kickxellomycotina</taxon>
        <taxon>Kickxellomycetes</taxon>
        <taxon>Kickxellales</taxon>
        <taxon>Kickxellaceae</taxon>
        <taxon>Coemansia</taxon>
    </lineage>
</organism>
<gene>
    <name evidence="3" type="ORF">COEREDRAFT_9739</name>
</gene>